<dbReference type="EMBL" id="QSJI01000006">
    <property type="protein sequence ID" value="RHD55098.1"/>
    <property type="molecule type" value="Genomic_DNA"/>
</dbReference>
<dbReference type="Proteomes" id="UP000286050">
    <property type="component" value="Unassembled WGS sequence"/>
</dbReference>
<dbReference type="AlphaFoldDB" id="A0A414FVN0"/>
<dbReference type="GO" id="GO:0009100">
    <property type="term" value="P:glycoprotein metabolic process"/>
    <property type="evidence" value="ECO:0007669"/>
    <property type="project" value="UniProtKB-ARBA"/>
</dbReference>
<dbReference type="InterPro" id="IPR052942">
    <property type="entry name" value="LPS_cholinephosphotransferase"/>
</dbReference>
<gene>
    <name evidence="2" type="ORF">DW787_06945</name>
</gene>
<dbReference type="PANTHER" id="PTHR43404:SF2">
    <property type="entry name" value="LIPOPOLYSACCHARIDE CHOLINEPHOSPHOTRANSFERASE LICD"/>
    <property type="match status" value="1"/>
</dbReference>
<dbReference type="Pfam" id="PF04991">
    <property type="entry name" value="LicD"/>
    <property type="match status" value="1"/>
</dbReference>
<protein>
    <submittedName>
        <fullName evidence="2">Lipopolysaccharide cholinephosphotransferase</fullName>
    </submittedName>
</protein>
<evidence type="ECO:0000313" key="2">
    <source>
        <dbReference type="EMBL" id="RHD55098.1"/>
    </source>
</evidence>
<dbReference type="RefSeq" id="WP_118272215.1">
    <property type="nucleotide sequence ID" value="NZ_QSJI01000006.1"/>
</dbReference>
<proteinExistence type="predicted"/>
<organism evidence="2 3">
    <name type="scientific">Collinsella intestinalis</name>
    <dbReference type="NCBI Taxonomy" id="147207"/>
    <lineage>
        <taxon>Bacteria</taxon>
        <taxon>Bacillati</taxon>
        <taxon>Actinomycetota</taxon>
        <taxon>Coriobacteriia</taxon>
        <taxon>Coriobacteriales</taxon>
        <taxon>Coriobacteriaceae</taxon>
        <taxon>Collinsella</taxon>
    </lineage>
</organism>
<accession>A0A414FVN0</accession>
<evidence type="ECO:0000313" key="3">
    <source>
        <dbReference type="Proteomes" id="UP000286050"/>
    </source>
</evidence>
<dbReference type="InterPro" id="IPR007074">
    <property type="entry name" value="LicD/FKTN/FKRP_NTP_transf"/>
</dbReference>
<keyword evidence="2" id="KW-0808">Transferase</keyword>
<comment type="caution">
    <text evidence="2">The sequence shown here is derived from an EMBL/GenBank/DDBJ whole genome shotgun (WGS) entry which is preliminary data.</text>
</comment>
<evidence type="ECO:0000259" key="1">
    <source>
        <dbReference type="Pfam" id="PF04991"/>
    </source>
</evidence>
<reference evidence="2 3" key="1">
    <citation type="submission" date="2018-08" db="EMBL/GenBank/DDBJ databases">
        <title>A genome reference for cultivated species of the human gut microbiota.</title>
        <authorList>
            <person name="Zou Y."/>
            <person name="Xue W."/>
            <person name="Luo G."/>
        </authorList>
    </citation>
    <scope>NUCLEOTIDE SEQUENCE [LARGE SCALE GENOMIC DNA]</scope>
    <source>
        <strain evidence="2 3">AM30-5LB</strain>
    </source>
</reference>
<name>A0A414FVN0_9ACTN</name>
<feature type="domain" description="LicD/FKTN/FKRP nucleotidyltransferase" evidence="1">
    <location>
        <begin position="44"/>
        <end position="277"/>
    </location>
</feature>
<sequence>MNLSTVDAFKNISAANNPIELNGERLGSLQRVLTRMLGDLNEVCERHGIAYTLGGGTCLGAVRHHGFIPWDDDVDINMTREGYSRFVKAYESELKDRYWLHDCNRTSGYELAFPRLRLRGTIVRSREDYQFAECGAYIDIFIIDNAPSSALPRNAHGFVSMVLGFAYSCRRFAAHAADYLSLVEGDAAATSAFKKKIIIGKLLSFRSVEAWTRTWDRWNSRCHDESSSHVTVPVGRKHYFGELRLRSDYFPVSHGSFGGLTVPLPKNTDSYMRSLYGEDYMIPPSEGDREKHVVYEFDLGDYSADCDPCPGRGEG</sequence>
<dbReference type="PANTHER" id="PTHR43404">
    <property type="entry name" value="LIPOPOLYSACCHARIDE CHOLINEPHOSPHOTRANSFERASE LICD"/>
    <property type="match status" value="1"/>
</dbReference>
<dbReference type="GO" id="GO:0016740">
    <property type="term" value="F:transferase activity"/>
    <property type="evidence" value="ECO:0007669"/>
    <property type="project" value="UniProtKB-KW"/>
</dbReference>